<reference evidence="2 3" key="1">
    <citation type="submission" date="2014-07" db="EMBL/GenBank/DDBJ databases">
        <title>Methanogenic archaea and the global carbon cycle.</title>
        <authorList>
            <person name="Henriksen J.R."/>
            <person name="Luke J."/>
            <person name="Reinhart S."/>
            <person name="Benedict M.N."/>
            <person name="Youngblut N.D."/>
            <person name="Metcalf M.E."/>
            <person name="Whitaker R.J."/>
            <person name="Metcalf W.W."/>
        </authorList>
    </citation>
    <scope>NUCLEOTIDE SEQUENCE [LARGE SCALE GENOMIC DNA]</scope>
    <source>
        <strain evidence="2 3">Z-761</strain>
    </source>
</reference>
<gene>
    <name evidence="2" type="ORF">MSVAZ_1469</name>
</gene>
<keyword evidence="1" id="KW-0812">Transmembrane</keyword>
<accession>A0A0E3Q4T3</accession>
<organism evidence="2 3">
    <name type="scientific">Methanosarcina vacuolata Z-761</name>
    <dbReference type="NCBI Taxonomy" id="1434123"/>
    <lineage>
        <taxon>Archaea</taxon>
        <taxon>Methanobacteriati</taxon>
        <taxon>Methanobacteriota</taxon>
        <taxon>Stenosarchaea group</taxon>
        <taxon>Methanomicrobia</taxon>
        <taxon>Methanosarcinales</taxon>
        <taxon>Methanosarcinaceae</taxon>
        <taxon>Methanosarcina</taxon>
    </lineage>
</organism>
<dbReference type="Proteomes" id="UP000033096">
    <property type="component" value="Chromosome"/>
</dbReference>
<dbReference type="PATRIC" id="fig|1434123.4.peg.1752"/>
<proteinExistence type="predicted"/>
<dbReference type="EMBL" id="CP009520">
    <property type="protein sequence ID" value="AKB43738.1"/>
    <property type="molecule type" value="Genomic_DNA"/>
</dbReference>
<keyword evidence="3" id="KW-1185">Reference proteome</keyword>
<feature type="transmembrane region" description="Helical" evidence="1">
    <location>
        <begin position="83"/>
        <end position="105"/>
    </location>
</feature>
<feature type="transmembrane region" description="Helical" evidence="1">
    <location>
        <begin position="169"/>
        <end position="197"/>
    </location>
</feature>
<evidence type="ECO:0000313" key="2">
    <source>
        <dbReference type="EMBL" id="AKB43738.1"/>
    </source>
</evidence>
<keyword evidence="1" id="KW-0472">Membrane</keyword>
<sequence length="515" mass="58364">MKKLPVVALLVLITEGLVCKLLVTLHLRLNSDNTNAGLIAMEFWKHHNYLFSGIYLPSLDPYYFTELIPFHLVLQRITNYDPMVLRLTVFIIFIGVLAIFSVLVYKITNKGLIPSLVFAAMLANVNMTAYENVYALALTHTGTLFFTGILLLFVLYLKKASTLQLSLITVLIALVVLSDTIVVAWFVLPFLAAYFLVNQGRSRNLNMWVISWTLLAGLVSVIKSMFIDYLVPNPFAVQNQASIFSNALEIFRQLSLYLNTGLYHVLTEGQTPSSIDILFTLIFLTALCIAIWNLGHATNHIMKSFAVIMAISAALMFTGLTFTSLSEGTYRYLGFTAISVFMILSFFTNSKNQLYIFLIAILLISSATANISSVANLDSQPNARVNELVDYMESNNITYAYAYYWDAGITTYLANEKVIVRPVIFTDSGFIPYKWNSCVRWYDERPTEYFVIRNNDSQSNTPDAFVTAYKPDRVLYCGNYTLYHYSGLNATSVYDTWTLDEGNSWLRFKQRYLEG</sequence>
<keyword evidence="1" id="KW-1133">Transmembrane helix</keyword>
<evidence type="ECO:0000313" key="3">
    <source>
        <dbReference type="Proteomes" id="UP000033096"/>
    </source>
</evidence>
<evidence type="ECO:0000256" key="1">
    <source>
        <dbReference type="SAM" id="Phobius"/>
    </source>
</evidence>
<feature type="transmembrane region" description="Helical" evidence="1">
    <location>
        <begin position="306"/>
        <end position="323"/>
    </location>
</feature>
<feature type="transmembrane region" description="Helical" evidence="1">
    <location>
        <begin position="136"/>
        <end position="157"/>
    </location>
</feature>
<feature type="transmembrane region" description="Helical" evidence="1">
    <location>
        <begin position="112"/>
        <end position="130"/>
    </location>
</feature>
<feature type="transmembrane region" description="Helical" evidence="1">
    <location>
        <begin position="354"/>
        <end position="375"/>
    </location>
</feature>
<dbReference type="HOGENOM" id="CLU_509629_0_0_2"/>
<protein>
    <recommendedName>
        <fullName evidence="4">Glycosyltransferase RgtA/B/C/D-like domain-containing protein</fullName>
    </recommendedName>
</protein>
<evidence type="ECO:0008006" key="4">
    <source>
        <dbReference type="Google" id="ProtNLM"/>
    </source>
</evidence>
<dbReference type="AlphaFoldDB" id="A0A0E3Q4T3"/>
<feature type="transmembrane region" description="Helical" evidence="1">
    <location>
        <begin position="209"/>
        <end position="231"/>
    </location>
</feature>
<name>A0A0E3Q4T3_9EURY</name>
<dbReference type="KEGG" id="mvc:MSVAZ_1469"/>
<feature type="transmembrane region" description="Helical" evidence="1">
    <location>
        <begin position="329"/>
        <end position="347"/>
    </location>
</feature>
<feature type="transmembrane region" description="Helical" evidence="1">
    <location>
        <begin position="277"/>
        <end position="294"/>
    </location>
</feature>